<sequence>MERCKECKGYYGEPKPVAVGEKCCFTITTTRDGCSINHRIVTGKLLLIKDDGYAGYTINYRNKVYHADLIAHPDDPSPITLAFIGRCACTAK</sequence>
<protein>
    <submittedName>
        <fullName evidence="1">Uncharacterized protein</fullName>
    </submittedName>
</protein>
<evidence type="ECO:0000313" key="2">
    <source>
        <dbReference type="Proteomes" id="UP001222434"/>
    </source>
</evidence>
<comment type="caution">
    <text evidence="1">The sequence shown here is derived from an EMBL/GenBank/DDBJ whole genome shotgun (WGS) entry which is preliminary data.</text>
</comment>
<dbReference type="Proteomes" id="UP001222434">
    <property type="component" value="Unassembled WGS sequence"/>
</dbReference>
<proteinExistence type="predicted"/>
<accession>A0AAJ1J5S3</accession>
<organism evidence="1 2">
    <name type="scientific">Xenorhabdus bovienii</name>
    <name type="common">Xenorhabdus nematophila subsp. bovienii</name>
    <dbReference type="NCBI Taxonomy" id="40576"/>
    <lineage>
        <taxon>Bacteria</taxon>
        <taxon>Pseudomonadati</taxon>
        <taxon>Pseudomonadota</taxon>
        <taxon>Gammaproteobacteria</taxon>
        <taxon>Enterobacterales</taxon>
        <taxon>Morganellaceae</taxon>
        <taxon>Xenorhabdus</taxon>
    </lineage>
</organism>
<reference evidence="1" key="2">
    <citation type="journal article" date="2022" name="J. Evol. Biol.">
        <title>Pre- and post-association barriers to host switching in sympatric mutualists.</title>
        <authorList>
            <person name="Dinges Z.M."/>
            <person name="Phillips R.K."/>
            <person name="Lively C.M."/>
            <person name="Bashey F."/>
        </authorList>
    </citation>
    <scope>NUCLEOTIDE SEQUENCE</scope>
    <source>
        <strain evidence="1">MC_266_E_2016</strain>
    </source>
</reference>
<dbReference type="AlphaFoldDB" id="A0AAJ1J5S3"/>
<name>A0AAJ1J5S3_XENBV</name>
<dbReference type="EMBL" id="JAILSO010000011">
    <property type="protein sequence ID" value="MDE1477589.1"/>
    <property type="molecule type" value="Genomic_DNA"/>
</dbReference>
<reference evidence="1" key="1">
    <citation type="submission" date="2021-08" db="EMBL/GenBank/DDBJ databases">
        <authorList>
            <person name="Papudeshi B."/>
            <person name="Bashey-Visser F."/>
        </authorList>
    </citation>
    <scope>NUCLEOTIDE SEQUENCE</scope>
    <source>
        <strain evidence="1">MC_266_E_2016</strain>
    </source>
</reference>
<evidence type="ECO:0000313" key="1">
    <source>
        <dbReference type="EMBL" id="MDE1477589.1"/>
    </source>
</evidence>
<dbReference type="RefSeq" id="WP_274711834.1">
    <property type="nucleotide sequence ID" value="NZ_JAILSO010000011.1"/>
</dbReference>
<gene>
    <name evidence="1" type="ORF">KKJ01_04870</name>
</gene>